<organism evidence="1 2">
    <name type="scientific">Tribonema minus</name>
    <dbReference type="NCBI Taxonomy" id="303371"/>
    <lineage>
        <taxon>Eukaryota</taxon>
        <taxon>Sar</taxon>
        <taxon>Stramenopiles</taxon>
        <taxon>Ochrophyta</taxon>
        <taxon>PX clade</taxon>
        <taxon>Xanthophyceae</taxon>
        <taxon>Tribonematales</taxon>
        <taxon>Tribonemataceae</taxon>
        <taxon>Tribonema</taxon>
    </lineage>
</organism>
<reference evidence="1" key="1">
    <citation type="submission" date="2021-02" db="EMBL/GenBank/DDBJ databases">
        <title>First Annotated Genome of the Yellow-green Alga Tribonema minus.</title>
        <authorList>
            <person name="Mahan K.M."/>
        </authorList>
    </citation>
    <scope>NUCLEOTIDE SEQUENCE</scope>
    <source>
        <strain evidence="1">UTEX B ZZ1240</strain>
    </source>
</reference>
<keyword evidence="2" id="KW-1185">Reference proteome</keyword>
<gene>
    <name evidence="1" type="ORF">JKP88DRAFT_273088</name>
</gene>
<accession>A0A836CFB9</accession>
<name>A0A836CFB9_9STRA</name>
<dbReference type="Proteomes" id="UP000664859">
    <property type="component" value="Unassembled WGS sequence"/>
</dbReference>
<protein>
    <submittedName>
        <fullName evidence="1">Uncharacterized protein</fullName>
    </submittedName>
</protein>
<proteinExistence type="predicted"/>
<dbReference type="AlphaFoldDB" id="A0A836CFB9"/>
<dbReference type="EMBL" id="JAFCMP010000223">
    <property type="protein sequence ID" value="KAG5183113.1"/>
    <property type="molecule type" value="Genomic_DNA"/>
</dbReference>
<sequence>MELRPTLIRSCPAAARALQILQEASCTEGLIAYAVCQRPGSPCVICLGESHPDDHRCAIDITAAASRIAADPECCGRTHWYAETTPVVRRASPSAVLQLAPYEPMAGRMAEFESKFAGPGRDGLRYHASDLCFHMRERNFRDMRGGVNWWSWTRHVLYELSGLFGVELTGLSTEPDAVRRVVVALLQQYCQPEVVAYCRRILPPWHYTGAALDCLGVLADALAVQDILLHRAADEVVITYWGAVHTTDQVNMLRACGYDVVQSAYATWQEYAHDEDGDIVSTTSDFVFKDAPGTFDAASLRNLDPVARLAHLLAVDPSHQGVMELFEQTLTPRARKRLEAVARSSTQRVAGQHEDAYPVVAPFAIRARPDFFSAVYGLGTEDRDRAIMVAQKALFFQFAVRPASDVQEWSKDADGSTPELAGEAVQSVAWHSHNLARVLAEYWPSEGVLIAMEICVKAAFYLLPNATPLQLDQFVEDMSRLRQQGRGLPLPPESWFSTIVAG</sequence>
<evidence type="ECO:0000313" key="1">
    <source>
        <dbReference type="EMBL" id="KAG5183113.1"/>
    </source>
</evidence>
<comment type="caution">
    <text evidence="1">The sequence shown here is derived from an EMBL/GenBank/DDBJ whole genome shotgun (WGS) entry which is preliminary data.</text>
</comment>
<evidence type="ECO:0000313" key="2">
    <source>
        <dbReference type="Proteomes" id="UP000664859"/>
    </source>
</evidence>